<dbReference type="AlphaFoldDB" id="A0A326UI00"/>
<gene>
    <name evidence="1" type="ORF">EI42_02408</name>
</gene>
<organism evidence="1 2">
    <name type="scientific">Thermosporothrix hazakensis</name>
    <dbReference type="NCBI Taxonomy" id="644383"/>
    <lineage>
        <taxon>Bacteria</taxon>
        <taxon>Bacillati</taxon>
        <taxon>Chloroflexota</taxon>
        <taxon>Ktedonobacteria</taxon>
        <taxon>Ktedonobacterales</taxon>
        <taxon>Thermosporotrichaceae</taxon>
        <taxon>Thermosporothrix</taxon>
    </lineage>
</organism>
<accession>A0A326UI00</accession>
<sequence>MLDMDPFLTILSVVIDELCQAHVPAESVKPGRKPSLTSANMLTLALLSQ</sequence>
<reference evidence="1 2" key="1">
    <citation type="submission" date="2018-06" db="EMBL/GenBank/DDBJ databases">
        <title>Genomic Encyclopedia of Archaeal and Bacterial Type Strains, Phase II (KMG-II): from individual species to whole genera.</title>
        <authorList>
            <person name="Goeker M."/>
        </authorList>
    </citation>
    <scope>NUCLEOTIDE SEQUENCE [LARGE SCALE GENOMIC DNA]</scope>
    <source>
        <strain evidence="1 2">ATCC BAA-1881</strain>
    </source>
</reference>
<evidence type="ECO:0000313" key="2">
    <source>
        <dbReference type="Proteomes" id="UP000248806"/>
    </source>
</evidence>
<name>A0A326UI00_THEHA</name>
<proteinExistence type="predicted"/>
<keyword evidence="2" id="KW-1185">Reference proteome</keyword>
<comment type="caution">
    <text evidence="1">The sequence shown here is derived from an EMBL/GenBank/DDBJ whole genome shotgun (WGS) entry which is preliminary data.</text>
</comment>
<dbReference type="EMBL" id="QKUF01000006">
    <property type="protein sequence ID" value="PZW31311.1"/>
    <property type="molecule type" value="Genomic_DNA"/>
</dbReference>
<evidence type="ECO:0000313" key="1">
    <source>
        <dbReference type="EMBL" id="PZW31311.1"/>
    </source>
</evidence>
<dbReference type="Proteomes" id="UP000248806">
    <property type="component" value="Unassembled WGS sequence"/>
</dbReference>
<protein>
    <submittedName>
        <fullName evidence="1">Uncharacterized protein</fullName>
    </submittedName>
</protein>